<feature type="signal peptide" evidence="1">
    <location>
        <begin position="1"/>
        <end position="19"/>
    </location>
</feature>
<evidence type="ECO:0000313" key="3">
    <source>
        <dbReference type="Proteomes" id="UP000251647"/>
    </source>
</evidence>
<reference evidence="2 3" key="1">
    <citation type="submission" date="2018-06" db="EMBL/GenBank/DDBJ databases">
        <authorList>
            <consortium name="Pathogen Informatics"/>
            <person name="Doyle S."/>
        </authorList>
    </citation>
    <scope>NUCLEOTIDE SEQUENCE [LARGE SCALE GENOMIC DNA]</scope>
    <source>
        <strain evidence="2 3">NCTC11647</strain>
    </source>
</reference>
<keyword evidence="1" id="KW-0732">Signal</keyword>
<gene>
    <name evidence="2" type="ORF">NCTC11647_00706</name>
</gene>
<evidence type="ECO:0000256" key="1">
    <source>
        <dbReference type="SAM" id="SignalP"/>
    </source>
</evidence>
<evidence type="ECO:0008006" key="4">
    <source>
        <dbReference type="Google" id="ProtNLM"/>
    </source>
</evidence>
<feature type="chain" id="PRO_5016062990" description="Lipoprotein" evidence="1">
    <location>
        <begin position="20"/>
        <end position="120"/>
    </location>
</feature>
<protein>
    <recommendedName>
        <fullName evidence="4">Lipoprotein</fullName>
    </recommendedName>
</protein>
<organism evidence="2 3">
    <name type="scientific">Photobacterium damselae</name>
    <dbReference type="NCBI Taxonomy" id="38293"/>
    <lineage>
        <taxon>Bacteria</taxon>
        <taxon>Pseudomonadati</taxon>
        <taxon>Pseudomonadota</taxon>
        <taxon>Gammaproteobacteria</taxon>
        <taxon>Vibrionales</taxon>
        <taxon>Vibrionaceae</taxon>
        <taxon>Photobacterium</taxon>
    </lineage>
</organism>
<dbReference type="Proteomes" id="UP000251647">
    <property type="component" value="Unassembled WGS sequence"/>
</dbReference>
<accession>A0A2X1W999</accession>
<sequence length="120" mass="12976">MKIKMIGAGVVLFALAGCAAQMEPARILANGQIRWSDGIKEGMHVSPTGSKLTFANYSNEVGAQPVTIFSRIDSARNGDCEYYFDEAKVKRRLEVCKSGEVTLLNQGRVVRVGSLASPII</sequence>
<evidence type="ECO:0000313" key="2">
    <source>
        <dbReference type="EMBL" id="SPY27649.1"/>
    </source>
</evidence>
<dbReference type="AlphaFoldDB" id="A0A2X1W999"/>
<dbReference type="PROSITE" id="PS51257">
    <property type="entry name" value="PROKAR_LIPOPROTEIN"/>
    <property type="match status" value="1"/>
</dbReference>
<dbReference type="EMBL" id="UATL01000001">
    <property type="protein sequence ID" value="SPY27649.1"/>
    <property type="molecule type" value="Genomic_DNA"/>
</dbReference>
<proteinExistence type="predicted"/>
<dbReference type="RefSeq" id="WP_232282461.1">
    <property type="nucleotide sequence ID" value="NZ_CP073684.1"/>
</dbReference>
<name>A0A2X1W999_PHODM</name>